<comment type="caution">
    <text evidence="7">The sequence shown here is derived from an EMBL/GenBank/DDBJ whole genome shotgun (WGS) entry which is preliminary data.</text>
</comment>
<name>A0A3D9RQ04_9FLAO</name>
<sequence length="1143" mass="129793">MKKLALIFFLSISTLVFAQKYEYEIFNTSINSKDAELGVTYLNSETVIFASSKKTAEDKLFSKNRRQNNRQFFIELYKGIINENGDIIQTGKFSNETNNMFYVSDITFTKDLKTTYFTWNNYYNTTSRKDSTKWKTLHIVKASINQNYEVSHITELPFSSEYYSIMQPELSKDGKQLYFVSDMPKGYGNTDIYVVDINNDGTFGIPKNLGPNVNTSASEAFPFITENALYFSSYGHNSKGGYDTFKSEIKNGEFQKAIGLPDPINTKYDDFAFVIDNSTNTGFFSSDRKKGKGDADIYGFSMTEKEIECVQLITGVILNNSSKKPISNTVVSIYQNNELINAVTTSKTGNYSFELSCNETYKITAEKEHFMSVEFDFETDEILDFEVKKDINLTEIECNQTVSGTITNSLTNELLENITLKLYQNGEVIATKTTRSDGLFSFNVNCNGNYTLIADKDDFTPSEIKIKTTNEYDKEVTKNINLSPLDCNQLITGTVTDKETGEQLINVNVKLFQNNNLITTGKLNNDSKFRLDLKCNETYKIIAEKDGYQPSQIEVSTDGQFDTNLTTNIELIPVACNQLISGVITNETTGEPISNTHIKLFKKNDLIDDLSVAVSDYSLEVDCNSVYKIVVEKDGFNNFEFELQTDSRNKYNQENNIQLIPIECNQLLTGTVTNKETGEQLINVNVKLFQNNNLITTGKLNNDSKFRLDLKCNETYKIIAEKDGYQPSQIEVSTDGQFDTNLTTNIELIPVACNQLISGVITNETTGEPISNTHIKLFKKNDLIDDLSVAVSNYSLETDCNSAYKIVVEKDGFNNFEFELQTDSRNKYNQEYNIQLIPIECNQLIKGIIVDDSSGNQLNNVDLVVFENAILKEEISLRNLEFQLNVTCNKSYKIVVKKTNYKSTELEITTNNIADFITEKIIKLTPLKCTQIVSGIIKDKNTNQLLPNATILVFKDDVLFKNISLDSTAMFNFELDCNQTHKIIASTSKHQNKEWLINPTLNYNESFNKTIYLSPKEIFEKIGNNKIIKTEPIYFDLDRSDILPIAIIELDKVIEIMNKYPKLKINIKTHTDSRAPDDYNLKLSEDRAQSIINYITSKGIDTNRVSGKGYGETELLNKCSNGVKCTDEEHRINRRTEFVIIEE</sequence>
<dbReference type="SUPFAM" id="SSF103088">
    <property type="entry name" value="OmpA-like"/>
    <property type="match status" value="1"/>
</dbReference>
<dbReference type="InterPro" id="IPR036737">
    <property type="entry name" value="OmpA-like_sf"/>
</dbReference>
<evidence type="ECO:0000256" key="5">
    <source>
        <dbReference type="SAM" id="SignalP"/>
    </source>
</evidence>
<dbReference type="Pfam" id="PF07676">
    <property type="entry name" value="PD40"/>
    <property type="match status" value="1"/>
</dbReference>
<feature type="chain" id="PRO_5017764704" evidence="5">
    <location>
        <begin position="19"/>
        <end position="1143"/>
    </location>
</feature>
<comment type="subcellular location">
    <subcellularLocation>
        <location evidence="1">Cell outer membrane</location>
    </subcellularLocation>
</comment>
<evidence type="ECO:0000259" key="6">
    <source>
        <dbReference type="PROSITE" id="PS51123"/>
    </source>
</evidence>
<dbReference type="InterPro" id="IPR011659">
    <property type="entry name" value="WD40"/>
</dbReference>
<evidence type="ECO:0000256" key="1">
    <source>
        <dbReference type="ARBA" id="ARBA00004442"/>
    </source>
</evidence>
<dbReference type="PANTHER" id="PTHR30329:SF21">
    <property type="entry name" value="LIPOPROTEIN YIAD-RELATED"/>
    <property type="match status" value="1"/>
</dbReference>
<reference evidence="7 8" key="1">
    <citation type="submission" date="2018-08" db="EMBL/GenBank/DDBJ databases">
        <title>Genomic Encyclopedia of Type Strains, Phase III (KMG-III): the genomes of soil and plant-associated and newly described type strains.</title>
        <authorList>
            <person name="Whitman W."/>
        </authorList>
    </citation>
    <scope>NUCLEOTIDE SEQUENCE [LARGE SCALE GENOMIC DNA]</scope>
    <source>
        <strain evidence="7 8">325-5</strain>
    </source>
</reference>
<dbReference type="PANTHER" id="PTHR30329">
    <property type="entry name" value="STATOR ELEMENT OF FLAGELLAR MOTOR COMPLEX"/>
    <property type="match status" value="1"/>
</dbReference>
<dbReference type="InterPro" id="IPR050330">
    <property type="entry name" value="Bact_OuterMem_StrucFunc"/>
</dbReference>
<keyword evidence="2 4" id="KW-0472">Membrane</keyword>
<dbReference type="GO" id="GO:0009279">
    <property type="term" value="C:cell outer membrane"/>
    <property type="evidence" value="ECO:0007669"/>
    <property type="project" value="UniProtKB-SubCell"/>
</dbReference>
<evidence type="ECO:0000256" key="4">
    <source>
        <dbReference type="PROSITE-ProRule" id="PRU00473"/>
    </source>
</evidence>
<keyword evidence="3" id="KW-0998">Cell outer membrane</keyword>
<dbReference type="PRINTS" id="PR01021">
    <property type="entry name" value="OMPADOMAIN"/>
</dbReference>
<dbReference type="Gene3D" id="2.60.40.1120">
    <property type="entry name" value="Carboxypeptidase-like, regulatory domain"/>
    <property type="match status" value="4"/>
</dbReference>
<keyword evidence="5" id="KW-0732">Signal</keyword>
<evidence type="ECO:0000256" key="2">
    <source>
        <dbReference type="ARBA" id="ARBA00023136"/>
    </source>
</evidence>
<accession>A0A3D9RQ04</accession>
<dbReference type="RefSeq" id="WP_147296408.1">
    <property type="nucleotide sequence ID" value="NZ_QTTQ01000010.1"/>
</dbReference>
<keyword evidence="8" id="KW-1185">Reference proteome</keyword>
<dbReference type="InterPro" id="IPR006664">
    <property type="entry name" value="OMP_bac"/>
</dbReference>
<dbReference type="SUPFAM" id="SSF49478">
    <property type="entry name" value="Cna protein B-type domain"/>
    <property type="match status" value="3"/>
</dbReference>
<evidence type="ECO:0000313" key="8">
    <source>
        <dbReference type="Proteomes" id="UP000256429"/>
    </source>
</evidence>
<dbReference type="Proteomes" id="UP000256429">
    <property type="component" value="Unassembled WGS sequence"/>
</dbReference>
<evidence type="ECO:0000313" key="7">
    <source>
        <dbReference type="EMBL" id="REE82023.1"/>
    </source>
</evidence>
<dbReference type="Gene3D" id="3.30.1330.60">
    <property type="entry name" value="OmpA-like domain"/>
    <property type="match status" value="1"/>
</dbReference>
<feature type="domain" description="OmpA-like" evidence="6">
    <location>
        <begin position="1022"/>
        <end position="1143"/>
    </location>
</feature>
<dbReference type="Pfam" id="PF00691">
    <property type="entry name" value="OmpA"/>
    <property type="match status" value="1"/>
</dbReference>
<dbReference type="EMBL" id="QTTQ01000010">
    <property type="protein sequence ID" value="REE82023.1"/>
    <property type="molecule type" value="Genomic_DNA"/>
</dbReference>
<gene>
    <name evidence="7" type="ORF">BX611_1566</name>
</gene>
<dbReference type="InterPro" id="IPR006665">
    <property type="entry name" value="OmpA-like"/>
</dbReference>
<dbReference type="SUPFAM" id="SSF49464">
    <property type="entry name" value="Carboxypeptidase regulatory domain-like"/>
    <property type="match status" value="1"/>
</dbReference>
<dbReference type="CDD" id="cd07185">
    <property type="entry name" value="OmpA_C-like"/>
    <property type="match status" value="1"/>
</dbReference>
<evidence type="ECO:0000256" key="3">
    <source>
        <dbReference type="ARBA" id="ARBA00023237"/>
    </source>
</evidence>
<dbReference type="AlphaFoldDB" id="A0A3D9RQ04"/>
<proteinExistence type="predicted"/>
<dbReference type="InterPro" id="IPR008969">
    <property type="entry name" value="CarboxyPept-like_regulatory"/>
</dbReference>
<feature type="signal peptide" evidence="5">
    <location>
        <begin position="1"/>
        <end position="18"/>
    </location>
</feature>
<protein>
    <submittedName>
        <fullName evidence="7">Outer membrane protein OmpA-like peptidoglycan-associated protein</fullName>
    </submittedName>
</protein>
<dbReference type="SUPFAM" id="SSF82171">
    <property type="entry name" value="DPP6 N-terminal domain-like"/>
    <property type="match status" value="1"/>
</dbReference>
<organism evidence="7 8">
    <name type="scientific">Lutibacter oceani</name>
    <dbReference type="NCBI Taxonomy" id="1853311"/>
    <lineage>
        <taxon>Bacteria</taxon>
        <taxon>Pseudomonadati</taxon>
        <taxon>Bacteroidota</taxon>
        <taxon>Flavobacteriia</taxon>
        <taxon>Flavobacteriales</taxon>
        <taxon>Flavobacteriaceae</taxon>
        <taxon>Lutibacter</taxon>
    </lineage>
</organism>
<dbReference type="PROSITE" id="PS51123">
    <property type="entry name" value="OMPA_2"/>
    <property type="match status" value="1"/>
</dbReference>